<dbReference type="AlphaFoldDB" id="X0PB93"/>
<proteinExistence type="predicted"/>
<dbReference type="eggNOG" id="COG1066">
    <property type="taxonomic scope" value="Bacteria"/>
</dbReference>
<reference evidence="1" key="1">
    <citation type="journal article" date="2014" name="Genome Announc.">
        <title>Draft Genome Sequences of Two Lactobacillus Strains, L. farraginis JCM 14108T and L. composti JCM 14202T, Isolated from Compost of Distilled Shochu Residue.</title>
        <authorList>
            <person name="Yuki M."/>
            <person name="Oshima K."/>
            <person name="Suda W."/>
            <person name="Kitahara M."/>
            <person name="Kitamura K."/>
            <person name="Iida T."/>
            <person name="Hattori M."/>
            <person name="Ohkuma M."/>
        </authorList>
    </citation>
    <scope>NUCLEOTIDE SEQUENCE [LARGE SCALE GENOMIC DNA]</scope>
    <source>
        <strain evidence="1">JCM 14108</strain>
    </source>
</reference>
<evidence type="ECO:0000313" key="2">
    <source>
        <dbReference type="Proteomes" id="UP000019488"/>
    </source>
</evidence>
<comment type="caution">
    <text evidence="1">The sequence shown here is derived from an EMBL/GenBank/DDBJ whole genome shotgun (WGS) entry which is preliminary data.</text>
</comment>
<dbReference type="Proteomes" id="UP000019488">
    <property type="component" value="Unassembled WGS sequence"/>
</dbReference>
<evidence type="ECO:0000313" key="1">
    <source>
        <dbReference type="EMBL" id="GAF37249.1"/>
    </source>
</evidence>
<sequence>MTGEVRRVTRIEQRVSEAQKLGFKRVLVPANNLQGWTPPKGIQVVASQP</sequence>
<accession>X0PB93</accession>
<protein>
    <submittedName>
        <fullName evidence="1">DNA repair protein RadA</fullName>
    </submittedName>
</protein>
<dbReference type="SUPFAM" id="SSF54211">
    <property type="entry name" value="Ribosomal protein S5 domain 2-like"/>
    <property type="match status" value="1"/>
</dbReference>
<dbReference type="Gene3D" id="3.30.230.10">
    <property type="match status" value="1"/>
</dbReference>
<dbReference type="InterPro" id="IPR014721">
    <property type="entry name" value="Ribsml_uS5_D2-typ_fold_subgr"/>
</dbReference>
<dbReference type="InterPro" id="IPR020568">
    <property type="entry name" value="Ribosomal_Su5_D2-typ_SF"/>
</dbReference>
<name>X0PB93_9LACO</name>
<organism evidence="1 2">
    <name type="scientific">Lentilactobacillus farraginis DSM 18382 = JCM 14108</name>
    <dbReference type="NCBI Taxonomy" id="1423743"/>
    <lineage>
        <taxon>Bacteria</taxon>
        <taxon>Bacillati</taxon>
        <taxon>Bacillota</taxon>
        <taxon>Bacilli</taxon>
        <taxon>Lactobacillales</taxon>
        <taxon>Lactobacillaceae</taxon>
        <taxon>Lentilactobacillus</taxon>
    </lineage>
</organism>
<gene>
    <name evidence="1" type="ORF">JCM14108_2268</name>
</gene>
<dbReference type="EMBL" id="BAKI01000028">
    <property type="protein sequence ID" value="GAF37249.1"/>
    <property type="molecule type" value="Genomic_DNA"/>
</dbReference>